<gene>
    <name evidence="3" type="ORF">EI97DRAFT_433719</name>
</gene>
<name>A0A6A6JHS5_WESOR</name>
<feature type="region of interest" description="Disordered" evidence="1">
    <location>
        <begin position="1"/>
        <end position="25"/>
    </location>
</feature>
<reference evidence="3" key="1">
    <citation type="journal article" date="2020" name="Stud. Mycol.">
        <title>101 Dothideomycetes genomes: a test case for predicting lifestyles and emergence of pathogens.</title>
        <authorList>
            <person name="Haridas S."/>
            <person name="Albert R."/>
            <person name="Binder M."/>
            <person name="Bloem J."/>
            <person name="Labutti K."/>
            <person name="Salamov A."/>
            <person name="Andreopoulos B."/>
            <person name="Baker S."/>
            <person name="Barry K."/>
            <person name="Bills G."/>
            <person name="Bluhm B."/>
            <person name="Cannon C."/>
            <person name="Castanera R."/>
            <person name="Culley D."/>
            <person name="Daum C."/>
            <person name="Ezra D."/>
            <person name="Gonzalez J."/>
            <person name="Henrissat B."/>
            <person name="Kuo A."/>
            <person name="Liang C."/>
            <person name="Lipzen A."/>
            <person name="Lutzoni F."/>
            <person name="Magnuson J."/>
            <person name="Mondo S."/>
            <person name="Nolan M."/>
            <person name="Ohm R."/>
            <person name="Pangilinan J."/>
            <person name="Park H.-J."/>
            <person name="Ramirez L."/>
            <person name="Alfaro M."/>
            <person name="Sun H."/>
            <person name="Tritt A."/>
            <person name="Yoshinaga Y."/>
            <person name="Zwiers L.-H."/>
            <person name="Turgeon B."/>
            <person name="Goodwin S."/>
            <person name="Spatafora J."/>
            <person name="Crous P."/>
            <person name="Grigoriev I."/>
        </authorList>
    </citation>
    <scope>NUCLEOTIDE SEQUENCE</scope>
    <source>
        <strain evidence="3">CBS 379.55</strain>
    </source>
</reference>
<accession>A0A6A6JHS5</accession>
<dbReference type="AlphaFoldDB" id="A0A6A6JHS5"/>
<dbReference type="EMBL" id="ML986495">
    <property type="protein sequence ID" value="KAF2275775.1"/>
    <property type="molecule type" value="Genomic_DNA"/>
</dbReference>
<organism evidence="3 4">
    <name type="scientific">Westerdykella ornata</name>
    <dbReference type="NCBI Taxonomy" id="318751"/>
    <lineage>
        <taxon>Eukaryota</taxon>
        <taxon>Fungi</taxon>
        <taxon>Dikarya</taxon>
        <taxon>Ascomycota</taxon>
        <taxon>Pezizomycotina</taxon>
        <taxon>Dothideomycetes</taxon>
        <taxon>Pleosporomycetidae</taxon>
        <taxon>Pleosporales</taxon>
        <taxon>Sporormiaceae</taxon>
        <taxon>Westerdykella</taxon>
    </lineage>
</organism>
<keyword evidence="2" id="KW-1133">Transmembrane helix</keyword>
<evidence type="ECO:0000256" key="2">
    <source>
        <dbReference type="SAM" id="Phobius"/>
    </source>
</evidence>
<sequence length="117" mass="12990">MELDPCKGNGAQKASDNGPVMGEEKGVGRLPVFQRADKFDQWYWFITSRSVAVVMMYLSGFSILPRRPPRPFPCAIVEGGLGRGAALLTFVLTLGEKKRDTEKLVEQSKQSIERIST</sequence>
<protein>
    <submittedName>
        <fullName evidence="3">Uncharacterized protein</fullName>
    </submittedName>
</protein>
<keyword evidence="2" id="KW-0472">Membrane</keyword>
<feature type="transmembrane region" description="Helical" evidence="2">
    <location>
        <begin position="42"/>
        <end position="64"/>
    </location>
</feature>
<keyword evidence="2" id="KW-0812">Transmembrane</keyword>
<proteinExistence type="predicted"/>
<dbReference type="GeneID" id="54551620"/>
<dbReference type="RefSeq" id="XP_033653314.1">
    <property type="nucleotide sequence ID" value="XM_033798445.1"/>
</dbReference>
<dbReference type="Proteomes" id="UP000800097">
    <property type="component" value="Unassembled WGS sequence"/>
</dbReference>
<evidence type="ECO:0000313" key="3">
    <source>
        <dbReference type="EMBL" id="KAF2275775.1"/>
    </source>
</evidence>
<evidence type="ECO:0000313" key="4">
    <source>
        <dbReference type="Proteomes" id="UP000800097"/>
    </source>
</evidence>
<keyword evidence="4" id="KW-1185">Reference proteome</keyword>
<evidence type="ECO:0000256" key="1">
    <source>
        <dbReference type="SAM" id="MobiDB-lite"/>
    </source>
</evidence>